<proteinExistence type="predicted"/>
<dbReference type="InterPro" id="IPR051462">
    <property type="entry name" value="CBS_domain-containing"/>
</dbReference>
<keyword evidence="1" id="KW-0677">Repeat</keyword>
<dbReference type="SUPFAM" id="SSF54631">
    <property type="entry name" value="CBS-domain pair"/>
    <property type="match status" value="1"/>
</dbReference>
<dbReference type="RefSeq" id="WP_407279286.1">
    <property type="nucleotide sequence ID" value="NZ_CP141259.1"/>
</dbReference>
<feature type="domain" description="CBS" evidence="3">
    <location>
        <begin position="76"/>
        <end position="134"/>
    </location>
</feature>
<gene>
    <name evidence="4" type="ORF">U5817_00100</name>
</gene>
<evidence type="ECO:0000313" key="4">
    <source>
        <dbReference type="EMBL" id="WRL46477.1"/>
    </source>
</evidence>
<dbReference type="Proteomes" id="UP001626593">
    <property type="component" value="Chromosome"/>
</dbReference>
<dbReference type="Gene3D" id="3.10.580.10">
    <property type="entry name" value="CBS-domain"/>
    <property type="match status" value="1"/>
</dbReference>
<dbReference type="InterPro" id="IPR046342">
    <property type="entry name" value="CBS_dom_sf"/>
</dbReference>
<dbReference type="EMBL" id="CP141259">
    <property type="protein sequence ID" value="WRL46477.1"/>
    <property type="molecule type" value="Genomic_DNA"/>
</dbReference>
<accession>A0ABZ1APN7</accession>
<reference evidence="4 5" key="1">
    <citation type="submission" date="2023-12" db="EMBL/GenBank/DDBJ databases">
        <title>A. evansii MAY27, complete genome.</title>
        <authorList>
            <person name="Wang Y."/>
        </authorList>
    </citation>
    <scope>NUCLEOTIDE SEQUENCE [LARGE SCALE GENOMIC DNA]</scope>
    <source>
        <strain evidence="4 5">MAY27</strain>
    </source>
</reference>
<organism evidence="4 5">
    <name type="scientific">Aromatoleum evansii</name>
    <name type="common">Azoarcus evansii</name>
    <dbReference type="NCBI Taxonomy" id="59406"/>
    <lineage>
        <taxon>Bacteria</taxon>
        <taxon>Pseudomonadati</taxon>
        <taxon>Pseudomonadota</taxon>
        <taxon>Betaproteobacteria</taxon>
        <taxon>Rhodocyclales</taxon>
        <taxon>Rhodocyclaceae</taxon>
        <taxon>Aromatoleum</taxon>
    </lineage>
</organism>
<sequence>MPHRPIREVIGQRPFPTVSPGTTIRHSSIIMREMKSSAVLVVDKGKLLGILTERDIVFRLVALGLDPAATPVESIMTTKVQTIHKDKPFGHALHLMYEGGFRHMPVVDGRGTPVGLLAAHDALDIDGLQLGQDLVRREEISVIL</sequence>
<keyword evidence="5" id="KW-1185">Reference proteome</keyword>
<dbReference type="SMART" id="SM00116">
    <property type="entry name" value="CBS"/>
    <property type="match status" value="2"/>
</dbReference>
<evidence type="ECO:0000313" key="5">
    <source>
        <dbReference type="Proteomes" id="UP001626593"/>
    </source>
</evidence>
<feature type="domain" description="CBS" evidence="3">
    <location>
        <begin position="11"/>
        <end position="67"/>
    </location>
</feature>
<evidence type="ECO:0000259" key="3">
    <source>
        <dbReference type="PROSITE" id="PS51371"/>
    </source>
</evidence>
<keyword evidence="2" id="KW-0129">CBS domain</keyword>
<protein>
    <submittedName>
        <fullName evidence="4">CBS domain-containing protein</fullName>
    </submittedName>
</protein>
<dbReference type="InterPro" id="IPR000644">
    <property type="entry name" value="CBS_dom"/>
</dbReference>
<evidence type="ECO:0000256" key="2">
    <source>
        <dbReference type="PROSITE-ProRule" id="PRU00703"/>
    </source>
</evidence>
<dbReference type="PANTHER" id="PTHR48108">
    <property type="entry name" value="CBS DOMAIN-CONTAINING PROTEIN CBSX2, CHLOROPLASTIC"/>
    <property type="match status" value="1"/>
</dbReference>
<dbReference type="PANTHER" id="PTHR48108:SF26">
    <property type="entry name" value="CBS DOMAIN-CONTAINING PROTEIN DDB_G0289609"/>
    <property type="match status" value="1"/>
</dbReference>
<dbReference type="PROSITE" id="PS51371">
    <property type="entry name" value="CBS"/>
    <property type="match status" value="2"/>
</dbReference>
<name>A0ABZ1APN7_AROEV</name>
<evidence type="ECO:0000256" key="1">
    <source>
        <dbReference type="ARBA" id="ARBA00022737"/>
    </source>
</evidence>
<dbReference type="Pfam" id="PF00571">
    <property type="entry name" value="CBS"/>
    <property type="match status" value="2"/>
</dbReference>